<dbReference type="Proteomes" id="UP000199060">
    <property type="component" value="Unassembled WGS sequence"/>
</dbReference>
<feature type="domain" description="Transposase IS204/IS1001/IS1096/IS1165 DDE" evidence="1">
    <location>
        <begin position="159"/>
        <end position="391"/>
    </location>
</feature>
<name>A0A1G6YEA0_9BACT</name>
<dbReference type="InterPro" id="IPR002560">
    <property type="entry name" value="Transposase_DDE"/>
</dbReference>
<dbReference type="InterPro" id="IPR047951">
    <property type="entry name" value="Transpos_ISL3"/>
</dbReference>
<dbReference type="STRING" id="686796.SAMN04488104_11042"/>
<protein>
    <submittedName>
        <fullName evidence="2">Transposase</fullName>
    </submittedName>
</protein>
<sequence>MFTEGLFTKLLQLEDGWFVESVETDFKQEEIYIQIECVLEELEDAETGELCRVYDHAPVREWRHLDTMQYRTFLRCKLPRILTSSGKVKTVQPNWASDYGRNTYLFETAVIDLLKASKNQTKTAQLMRCGFNVVNSIMHRSVERGMDRRSYDQIVFDHLSIDEKSFKKGHNYVTVLSHPDSGCVIDVEEDRTKEACKKLLNKSLTEKQLEGVSAITMDMWQAYLQTAQEILPNAAIVHDRFHLVKYLNEAIDKVRRREVKNHQGLKNSRYALLKNPENLTEKQRIHFEAIADANYEVSKAWQVRENFKDLFGSSSLFATSSLLKWMTNAYSRKIAEIDKVVNMFKSHLNGVINALTERISNAMAERLNGKIQELKTVGRGYRTFTNFRSAILFFNGGLNLYPH</sequence>
<dbReference type="EMBL" id="FNAC01000104">
    <property type="protein sequence ID" value="SDD88719.1"/>
    <property type="molecule type" value="Genomic_DNA"/>
</dbReference>
<dbReference type="PANTHER" id="PTHR33498">
    <property type="entry name" value="TRANSPOSASE FOR INSERTION SEQUENCE ELEMENT IS1557"/>
    <property type="match status" value="1"/>
</dbReference>
<dbReference type="PANTHER" id="PTHR33498:SF1">
    <property type="entry name" value="TRANSPOSASE FOR INSERTION SEQUENCE ELEMENT IS1557"/>
    <property type="match status" value="1"/>
</dbReference>
<evidence type="ECO:0000313" key="2">
    <source>
        <dbReference type="EMBL" id="SDD88719.1"/>
    </source>
</evidence>
<dbReference type="RefSeq" id="WP_092824236.1">
    <property type="nucleotide sequence ID" value="NZ_FNAC01000104.1"/>
</dbReference>
<dbReference type="NCBIfam" id="NF033550">
    <property type="entry name" value="transpos_ISL3"/>
    <property type="match status" value="1"/>
</dbReference>
<proteinExistence type="predicted"/>
<accession>A0A1G6YEA0</accession>
<evidence type="ECO:0000313" key="3">
    <source>
        <dbReference type="Proteomes" id="UP000199060"/>
    </source>
</evidence>
<evidence type="ECO:0000259" key="1">
    <source>
        <dbReference type="Pfam" id="PF01610"/>
    </source>
</evidence>
<gene>
    <name evidence="2" type="ORF">SAMN04488104_11042</name>
</gene>
<keyword evidence="3" id="KW-1185">Reference proteome</keyword>
<reference evidence="3" key="1">
    <citation type="submission" date="2016-10" db="EMBL/GenBank/DDBJ databases">
        <authorList>
            <person name="Varghese N."/>
            <person name="Submissions S."/>
        </authorList>
    </citation>
    <scope>NUCLEOTIDE SEQUENCE [LARGE SCALE GENOMIC DNA]</scope>
    <source>
        <strain evidence="3">DSM 23095</strain>
    </source>
</reference>
<organism evidence="2 3">
    <name type="scientific">Algoriphagus faecimaris</name>
    <dbReference type="NCBI Taxonomy" id="686796"/>
    <lineage>
        <taxon>Bacteria</taxon>
        <taxon>Pseudomonadati</taxon>
        <taxon>Bacteroidota</taxon>
        <taxon>Cytophagia</taxon>
        <taxon>Cytophagales</taxon>
        <taxon>Cyclobacteriaceae</taxon>
        <taxon>Algoriphagus</taxon>
    </lineage>
</organism>
<dbReference type="Pfam" id="PF01610">
    <property type="entry name" value="DDE_Tnp_ISL3"/>
    <property type="match status" value="1"/>
</dbReference>
<dbReference type="AlphaFoldDB" id="A0A1G6YEA0"/>